<evidence type="ECO:0000256" key="4">
    <source>
        <dbReference type="ARBA" id="ARBA00022989"/>
    </source>
</evidence>
<comment type="caution">
    <text evidence="8">The sequence shown here is derived from an EMBL/GenBank/DDBJ whole genome shotgun (WGS) entry which is preliminary data.</text>
</comment>
<comment type="similarity">
    <text evidence="6">Belongs to the TVP38/TMEM64 family.</text>
</comment>
<dbReference type="AlphaFoldDB" id="A0A842HEU9"/>
<keyword evidence="5 6" id="KW-0472">Membrane</keyword>
<feature type="transmembrane region" description="Helical" evidence="6">
    <location>
        <begin position="191"/>
        <end position="211"/>
    </location>
</feature>
<evidence type="ECO:0000256" key="1">
    <source>
        <dbReference type="ARBA" id="ARBA00004651"/>
    </source>
</evidence>
<evidence type="ECO:0000256" key="2">
    <source>
        <dbReference type="ARBA" id="ARBA00022475"/>
    </source>
</evidence>
<proteinExistence type="inferred from homology"/>
<protein>
    <recommendedName>
        <fullName evidence="6">TVP38/TMEM64 family membrane protein</fullName>
    </recommendedName>
</protein>
<feature type="transmembrane region" description="Helical" evidence="6">
    <location>
        <begin position="89"/>
        <end position="109"/>
    </location>
</feature>
<evidence type="ECO:0000313" key="9">
    <source>
        <dbReference type="Proteomes" id="UP000546464"/>
    </source>
</evidence>
<comment type="subcellular location">
    <subcellularLocation>
        <location evidence="1 6">Cell membrane</location>
        <topology evidence="1 6">Multi-pass membrane protein</topology>
    </subcellularLocation>
</comment>
<dbReference type="Pfam" id="PF09335">
    <property type="entry name" value="VTT_dom"/>
    <property type="match status" value="1"/>
</dbReference>
<feature type="transmembrane region" description="Helical" evidence="6">
    <location>
        <begin position="54"/>
        <end position="82"/>
    </location>
</feature>
<dbReference type="Proteomes" id="UP000546464">
    <property type="component" value="Unassembled WGS sequence"/>
</dbReference>
<name>A0A842HEU9_9BACT</name>
<feature type="transmembrane region" description="Helical" evidence="6">
    <location>
        <begin position="12"/>
        <end position="34"/>
    </location>
</feature>
<organism evidence="8 9">
    <name type="scientific">Ruficoccus amylovorans</name>
    <dbReference type="NCBI Taxonomy" id="1804625"/>
    <lineage>
        <taxon>Bacteria</taxon>
        <taxon>Pseudomonadati</taxon>
        <taxon>Verrucomicrobiota</taxon>
        <taxon>Opitutia</taxon>
        <taxon>Puniceicoccales</taxon>
        <taxon>Cerasicoccaceae</taxon>
        <taxon>Ruficoccus</taxon>
    </lineage>
</organism>
<evidence type="ECO:0000256" key="3">
    <source>
        <dbReference type="ARBA" id="ARBA00022692"/>
    </source>
</evidence>
<dbReference type="GO" id="GO:0005886">
    <property type="term" value="C:plasma membrane"/>
    <property type="evidence" value="ECO:0007669"/>
    <property type="project" value="UniProtKB-SubCell"/>
</dbReference>
<keyword evidence="2 6" id="KW-1003">Cell membrane</keyword>
<sequence length="230" mass="24633">MLKLVLRHRLKVALVLLALVAAVVVAVLWGPNVGMADLLRAKDEVLGWLRDTPAAVVTVAIAVLPLAGFPISPLLILAGLAYGGPVGMLIGVAGVALNNALGYGIAAWLREPVRRWLERRGMRVPVVQRGDYVKVVLLFRLTPGVPAFLQNYVLGLSGIPFWTFFWVSLPPQLVTVAGFVLTGGALFEGEWGVIVLGVSLLIVFGIVGRLIHSHRKKKELTDAAADTDAP</sequence>
<dbReference type="PANTHER" id="PTHR12677">
    <property type="entry name" value="GOLGI APPARATUS MEMBRANE PROTEIN TVP38-RELATED"/>
    <property type="match status" value="1"/>
</dbReference>
<feature type="transmembrane region" description="Helical" evidence="6">
    <location>
        <begin position="132"/>
        <end position="149"/>
    </location>
</feature>
<evidence type="ECO:0000256" key="5">
    <source>
        <dbReference type="ARBA" id="ARBA00023136"/>
    </source>
</evidence>
<evidence type="ECO:0000259" key="7">
    <source>
        <dbReference type="Pfam" id="PF09335"/>
    </source>
</evidence>
<dbReference type="EMBL" id="JACHVB010000035">
    <property type="protein sequence ID" value="MBC2595125.1"/>
    <property type="molecule type" value="Genomic_DNA"/>
</dbReference>
<evidence type="ECO:0000313" key="8">
    <source>
        <dbReference type="EMBL" id="MBC2595125.1"/>
    </source>
</evidence>
<dbReference type="InterPro" id="IPR032816">
    <property type="entry name" value="VTT_dom"/>
</dbReference>
<gene>
    <name evidence="8" type="ORF">H5P28_12730</name>
</gene>
<keyword evidence="3 6" id="KW-0812">Transmembrane</keyword>
<dbReference type="InterPro" id="IPR015414">
    <property type="entry name" value="TMEM64"/>
</dbReference>
<dbReference type="PANTHER" id="PTHR12677:SF59">
    <property type="entry name" value="GOLGI APPARATUS MEMBRANE PROTEIN TVP38-RELATED"/>
    <property type="match status" value="1"/>
</dbReference>
<accession>A0A842HEU9</accession>
<reference evidence="8 9" key="1">
    <citation type="submission" date="2020-07" db="EMBL/GenBank/DDBJ databases">
        <authorList>
            <person name="Feng X."/>
        </authorList>
    </citation>
    <scope>NUCLEOTIDE SEQUENCE [LARGE SCALE GENOMIC DNA]</scope>
    <source>
        <strain evidence="8 9">JCM31066</strain>
    </source>
</reference>
<dbReference type="RefSeq" id="WP_185676088.1">
    <property type="nucleotide sequence ID" value="NZ_JACHVB010000035.1"/>
</dbReference>
<feature type="domain" description="VTT" evidence="7">
    <location>
        <begin position="69"/>
        <end position="173"/>
    </location>
</feature>
<keyword evidence="4 6" id="KW-1133">Transmembrane helix</keyword>
<evidence type="ECO:0000256" key="6">
    <source>
        <dbReference type="RuleBase" id="RU366058"/>
    </source>
</evidence>
<keyword evidence="9" id="KW-1185">Reference proteome</keyword>
<feature type="transmembrane region" description="Helical" evidence="6">
    <location>
        <begin position="161"/>
        <end position="185"/>
    </location>
</feature>